<dbReference type="Pfam" id="PF13464">
    <property type="entry name" value="RodZ_C"/>
    <property type="match status" value="1"/>
</dbReference>
<dbReference type="Proteomes" id="UP000257131">
    <property type="component" value="Unassembled WGS sequence"/>
</dbReference>
<feature type="region of interest" description="Disordered" evidence="1">
    <location>
        <begin position="264"/>
        <end position="302"/>
    </location>
</feature>
<dbReference type="Gene3D" id="1.10.260.40">
    <property type="entry name" value="lambda repressor-like DNA-binding domains"/>
    <property type="match status" value="1"/>
</dbReference>
<feature type="compositionally biased region" description="Basic and acidic residues" evidence="1">
    <location>
        <begin position="264"/>
        <end position="279"/>
    </location>
</feature>
<dbReference type="InterPro" id="IPR010982">
    <property type="entry name" value="Lambda_DNA-bd_dom_sf"/>
</dbReference>
<dbReference type="InterPro" id="IPR025194">
    <property type="entry name" value="RodZ-like_C"/>
</dbReference>
<dbReference type="PANTHER" id="PTHR34475">
    <property type="match status" value="1"/>
</dbReference>
<evidence type="ECO:0000313" key="4">
    <source>
        <dbReference type="Proteomes" id="UP000257131"/>
    </source>
</evidence>
<feature type="compositionally biased region" description="Low complexity" evidence="1">
    <location>
        <begin position="280"/>
        <end position="296"/>
    </location>
</feature>
<evidence type="ECO:0000256" key="1">
    <source>
        <dbReference type="SAM" id="MobiDB-lite"/>
    </source>
</evidence>
<evidence type="ECO:0000259" key="2">
    <source>
        <dbReference type="Pfam" id="PF13464"/>
    </source>
</evidence>
<feature type="domain" description="Cytoskeleton protein RodZ-like C-terminal" evidence="2">
    <location>
        <begin position="319"/>
        <end position="389"/>
    </location>
</feature>
<gene>
    <name evidence="3" type="ORF">DRV84_08205</name>
</gene>
<dbReference type="Pfam" id="PF13413">
    <property type="entry name" value="HTH_25"/>
    <property type="match status" value="1"/>
</dbReference>
<dbReference type="AlphaFoldDB" id="A0A3D9BUJ9"/>
<keyword evidence="4" id="KW-1185">Reference proteome</keyword>
<organism evidence="3 4">
    <name type="scientific">Rhodosalinus sediminis</name>
    <dbReference type="NCBI Taxonomy" id="1940533"/>
    <lineage>
        <taxon>Bacteria</taxon>
        <taxon>Pseudomonadati</taxon>
        <taxon>Pseudomonadota</taxon>
        <taxon>Alphaproteobacteria</taxon>
        <taxon>Rhodobacterales</taxon>
        <taxon>Paracoccaceae</taxon>
        <taxon>Rhodosalinus</taxon>
    </lineage>
</organism>
<comment type="caution">
    <text evidence="3">The sequence shown here is derived from an EMBL/GenBank/DDBJ whole genome shotgun (WGS) entry which is preliminary data.</text>
</comment>
<proteinExistence type="predicted"/>
<sequence>MIGRRTPRIEDAPEVRPQSFDDFDLRLGDLMRGERATMGKSLLDVQRELRIKASYIAAIENCDPSAFDTPGFIAGYVRSYARYLDMDPDRTFEAFCAESGFTPAHGMAGEAGLGAARSEARRAPERPERIVTGPARDPLAESRFAFGAPAEPFLARVEPGAIGSLLVLAALVAGIGYGGWSVLNEIQRVQLAPVDQTPVVLSDLDPLAGATPAEDGEDAGDAPSRAALDRLYRPEPLDVPVLVARDAPISTLDPDTMGAFARTDRPAAAERAAPERRADIAAPAPEAAPEVPAAGGAEAGPRETATMPQVMADAPETVTLVAVRPAWVRVRAGDGSVILEKTLAAGETYALPRDAEAPTLRAGMSGSVYFGIGDTLYGPAGQGANVVRDLAISADAVREGFALADLEDDAELSRLVARLDAEAAEGE</sequence>
<dbReference type="RefSeq" id="WP_115979403.1">
    <property type="nucleotide sequence ID" value="NZ_QOHR01000008.1"/>
</dbReference>
<reference evidence="3 4" key="1">
    <citation type="journal article" date="2017" name="Int. J. Syst. Evol. Microbiol.">
        <title>Rhodosalinus sediminis gen. nov., sp. nov., isolated from marine saltern.</title>
        <authorList>
            <person name="Guo L.Y."/>
            <person name="Ling S.K."/>
            <person name="Li C.M."/>
            <person name="Chen G.J."/>
            <person name="Du Z.J."/>
        </authorList>
    </citation>
    <scope>NUCLEOTIDE SEQUENCE [LARGE SCALE GENOMIC DNA]</scope>
    <source>
        <strain evidence="3 4">WDN1C137</strain>
    </source>
</reference>
<protein>
    <submittedName>
        <fullName evidence="3">Helix-turn-helix domain-containing protein</fullName>
    </submittedName>
</protein>
<dbReference type="PANTHER" id="PTHR34475:SF1">
    <property type="entry name" value="CYTOSKELETON PROTEIN RODZ"/>
    <property type="match status" value="1"/>
</dbReference>
<name>A0A3D9BUJ9_9RHOB</name>
<dbReference type="GO" id="GO:0003677">
    <property type="term" value="F:DNA binding"/>
    <property type="evidence" value="ECO:0007669"/>
    <property type="project" value="InterPro"/>
</dbReference>
<dbReference type="OrthoDB" id="9790252at2"/>
<dbReference type="InterPro" id="IPR050400">
    <property type="entry name" value="Bact_Cytoskel_RodZ"/>
</dbReference>
<accession>A0A3D9BUJ9</accession>
<dbReference type="EMBL" id="QOHR01000008">
    <property type="protein sequence ID" value="REC57066.1"/>
    <property type="molecule type" value="Genomic_DNA"/>
</dbReference>
<evidence type="ECO:0000313" key="3">
    <source>
        <dbReference type="EMBL" id="REC57066.1"/>
    </source>
</evidence>